<evidence type="ECO:0000313" key="3">
    <source>
        <dbReference type="Proteomes" id="UP000014984"/>
    </source>
</evidence>
<feature type="transmembrane region" description="Helical" evidence="1">
    <location>
        <begin position="121"/>
        <end position="142"/>
    </location>
</feature>
<dbReference type="PROSITE" id="PS51257">
    <property type="entry name" value="PROKAR_LIPOPROTEIN"/>
    <property type="match status" value="1"/>
</dbReference>
<evidence type="ECO:0000256" key="1">
    <source>
        <dbReference type="SAM" id="Phobius"/>
    </source>
</evidence>
<feature type="transmembrane region" description="Helical" evidence="1">
    <location>
        <begin position="12"/>
        <end position="31"/>
    </location>
</feature>
<feature type="transmembrane region" description="Helical" evidence="1">
    <location>
        <begin position="154"/>
        <end position="174"/>
    </location>
</feature>
<dbReference type="EMBL" id="CP005074">
    <property type="protein sequence ID" value="AGR41155.1"/>
    <property type="molecule type" value="Genomic_DNA"/>
</dbReference>
<dbReference type="RefSeq" id="WP_020834294.1">
    <property type="nucleotide sequence ID" value="NC_021846.1"/>
</dbReference>
<feature type="transmembrane region" description="Helical" evidence="1">
    <location>
        <begin position="51"/>
        <end position="70"/>
    </location>
</feature>
<dbReference type="PATRIC" id="fig|1276220.3.peg.534"/>
<organism evidence="2 3">
    <name type="scientific">Spiroplasma taiwanense CT-1</name>
    <dbReference type="NCBI Taxonomy" id="1276220"/>
    <lineage>
        <taxon>Bacteria</taxon>
        <taxon>Bacillati</taxon>
        <taxon>Mycoplasmatota</taxon>
        <taxon>Mollicutes</taxon>
        <taxon>Entomoplasmatales</taxon>
        <taxon>Spiroplasmataceae</taxon>
        <taxon>Spiroplasma</taxon>
    </lineage>
</organism>
<dbReference type="OrthoDB" id="392064at2"/>
<dbReference type="KEGG" id="stai:STAIW_v1c05260"/>
<reference evidence="2 3" key="1">
    <citation type="journal article" date="2013" name="Genome Biol. Evol.">
        <title>Comparison of metabolic capacities and inference of gene content evolution in mosquito-associated Spiroplasma diminutum and S. taiwanense.</title>
        <authorList>
            <person name="Lo W.S."/>
            <person name="Ku C."/>
            <person name="Chen L.L."/>
            <person name="Chang T.H."/>
            <person name="Kuo C.H."/>
        </authorList>
    </citation>
    <scope>NUCLEOTIDE SEQUENCE [LARGE SCALE GENOMIC DNA]</scope>
    <source>
        <strain evidence="2">CT-1</strain>
    </source>
</reference>
<dbReference type="AlphaFoldDB" id="S5MH39"/>
<name>S5MH39_9MOLU</name>
<dbReference type="HOGENOM" id="CLU_083294_0_0_14"/>
<gene>
    <name evidence="2" type="ORF">STAIW_v1c05260</name>
</gene>
<feature type="transmembrane region" description="Helical" evidence="1">
    <location>
        <begin position="91"/>
        <end position="109"/>
    </location>
</feature>
<accession>S5MH39</accession>
<keyword evidence="1" id="KW-0812">Transmembrane</keyword>
<keyword evidence="1" id="KW-0472">Membrane</keyword>
<protein>
    <recommendedName>
        <fullName evidence="4">Transmembrane protein</fullName>
    </recommendedName>
</protein>
<keyword evidence="3" id="KW-1185">Reference proteome</keyword>
<keyword evidence="1" id="KW-1133">Transmembrane helix</keyword>
<evidence type="ECO:0008006" key="4">
    <source>
        <dbReference type="Google" id="ProtNLM"/>
    </source>
</evidence>
<sequence>MKAFNFQINYKLFFGFLSFITIFSCYLYKIIDGSEVINNYSGNYEIYTIDFFTTFTLLSNVFVQVWFLYAGFNHKNEGKTKFLSHTTANSLATMITVTFLVYNFVLVPIDTGFPKAHFDRYVTVVDHMITPIAFVIYVIFFMANKEKISLNQFFIKKFWTQFTLVLGYCIFAMLRGELRYGSNSDLYYKEENGEVVRNIFYPYFFLDVHHQGPLGLSGAVWFIIAFVLIVSIMIAFSYLYNFLSNIMMSKNYYKKISK</sequence>
<evidence type="ECO:0000313" key="2">
    <source>
        <dbReference type="EMBL" id="AGR41155.1"/>
    </source>
</evidence>
<proteinExistence type="predicted"/>
<feature type="transmembrane region" description="Helical" evidence="1">
    <location>
        <begin position="219"/>
        <end position="240"/>
    </location>
</feature>
<dbReference type="Proteomes" id="UP000014984">
    <property type="component" value="Chromosome"/>
</dbReference>